<dbReference type="PROSITE" id="PS51217">
    <property type="entry name" value="UVRD_HELICASE_CTER"/>
    <property type="match status" value="1"/>
</dbReference>
<dbReference type="KEGG" id="crf:FRC0190_00718"/>
<dbReference type="GO" id="GO:0005829">
    <property type="term" value="C:cytosol"/>
    <property type="evidence" value="ECO:0007669"/>
    <property type="project" value="TreeGrafter"/>
</dbReference>
<dbReference type="Gene3D" id="3.90.320.10">
    <property type="match status" value="1"/>
</dbReference>
<evidence type="ECO:0000256" key="7">
    <source>
        <dbReference type="ARBA" id="ARBA00022840"/>
    </source>
</evidence>
<dbReference type="Pfam" id="PF00580">
    <property type="entry name" value="UvrD-helicase"/>
    <property type="match status" value="1"/>
</dbReference>
<keyword evidence="3" id="KW-0227">DNA damage</keyword>
<dbReference type="PANTHER" id="PTHR11070">
    <property type="entry name" value="UVRD / RECB / PCRA DNA HELICASE FAMILY MEMBER"/>
    <property type="match status" value="1"/>
</dbReference>
<dbReference type="InterPro" id="IPR011335">
    <property type="entry name" value="Restrct_endonuc-II-like"/>
</dbReference>
<keyword evidence="5 14" id="KW-0347">Helicase</keyword>
<keyword evidence="7 14" id="KW-0067">ATP-binding</keyword>
<dbReference type="Gene3D" id="1.10.486.10">
    <property type="entry name" value="PCRA, domain 4"/>
    <property type="match status" value="1"/>
</dbReference>
<dbReference type="PANTHER" id="PTHR11070:SF55">
    <property type="entry name" value="DNA 3'-5' HELICASE"/>
    <property type="match status" value="1"/>
</dbReference>
<evidence type="ECO:0000256" key="14">
    <source>
        <dbReference type="PROSITE-ProRule" id="PRU00560"/>
    </source>
</evidence>
<keyword evidence="1" id="KW-0540">Nuclease</keyword>
<dbReference type="GO" id="GO:0000725">
    <property type="term" value="P:recombinational repair"/>
    <property type="evidence" value="ECO:0007669"/>
    <property type="project" value="TreeGrafter"/>
</dbReference>
<evidence type="ECO:0000256" key="10">
    <source>
        <dbReference type="ARBA" id="ARBA00023235"/>
    </source>
</evidence>
<dbReference type="PROSITE" id="PS51198">
    <property type="entry name" value="UVRD_HELICASE_ATP_BIND"/>
    <property type="match status" value="1"/>
</dbReference>
<evidence type="ECO:0000313" key="17">
    <source>
        <dbReference type="EMBL" id="VZH84713.1"/>
    </source>
</evidence>
<evidence type="ECO:0000256" key="3">
    <source>
        <dbReference type="ARBA" id="ARBA00022763"/>
    </source>
</evidence>
<protein>
    <recommendedName>
        <fullName evidence="12">DNA 3'-5' helicase</fullName>
        <ecNumber evidence="12">5.6.2.4</ecNumber>
    </recommendedName>
</protein>
<dbReference type="InterPro" id="IPR014016">
    <property type="entry name" value="UvrD-like_ATP-bd"/>
</dbReference>
<keyword evidence="6" id="KW-0269">Exonuclease</keyword>
<evidence type="ECO:0000259" key="15">
    <source>
        <dbReference type="PROSITE" id="PS51198"/>
    </source>
</evidence>
<evidence type="ECO:0000256" key="2">
    <source>
        <dbReference type="ARBA" id="ARBA00022741"/>
    </source>
</evidence>
<evidence type="ECO:0000256" key="1">
    <source>
        <dbReference type="ARBA" id="ARBA00022722"/>
    </source>
</evidence>
<dbReference type="SUPFAM" id="SSF52980">
    <property type="entry name" value="Restriction endonuclease-like"/>
    <property type="match status" value="1"/>
</dbReference>
<dbReference type="InterPro" id="IPR000212">
    <property type="entry name" value="DNA_helicase_UvrD/REP"/>
</dbReference>
<dbReference type="GO" id="GO:0003677">
    <property type="term" value="F:DNA binding"/>
    <property type="evidence" value="ECO:0007669"/>
    <property type="project" value="UniProtKB-KW"/>
</dbReference>
<name>A0A6I8MD94_9CORY</name>
<dbReference type="GO" id="GO:0005524">
    <property type="term" value="F:ATP binding"/>
    <property type="evidence" value="ECO:0007669"/>
    <property type="project" value="UniProtKB-UniRule"/>
</dbReference>
<reference evidence="17 18" key="1">
    <citation type="submission" date="2019-11" db="EMBL/GenBank/DDBJ databases">
        <authorList>
            <person name="Brisse S."/>
        </authorList>
    </citation>
    <scope>NUCLEOTIDE SEQUENCE [LARGE SCALE GENOMIC DNA]</scope>
    <source>
        <strain evidence="17">FRC0190</strain>
    </source>
</reference>
<evidence type="ECO:0000256" key="12">
    <source>
        <dbReference type="ARBA" id="ARBA00034808"/>
    </source>
</evidence>
<evidence type="ECO:0000259" key="16">
    <source>
        <dbReference type="PROSITE" id="PS51217"/>
    </source>
</evidence>
<dbReference type="InterPro" id="IPR038726">
    <property type="entry name" value="PDDEXK_AddAB-type"/>
</dbReference>
<dbReference type="Proteomes" id="UP000423525">
    <property type="component" value="Chromosome"/>
</dbReference>
<sequence length="1076" mass="118320">MLSPQELSRALGQKFPPTPQQADVISAPLAPTLVVAGAGAGKTETMAARVVWLVASGLVDPDRVLGLTFTRKAAQQLSKRIRDRLEQLAGIDNLRDLDPTGALATKLEAIAPTVSTYDSYAGRLISEYGLLLPVEPSSRLISQTELFQIAHSIVSAHTGALNTSNSPNTVTSTLMSLVSEMDNHMVSPPDIEEESAAFLAMIEDVEATSKRAPSKEVYKWRDTQVLRNELLPLVVQLKAYLAENHLMTFGEQMSLAARLAEENPQVGASQRNRYQIIMLDEYQDTGHAQRVLLKSLFAGTAVTAVGDPMQSIYGWRGATAANLERFLTDFGCDGAPAAKKELTVSFRNPPEVLDLANRVSRELLGVPEDPRRPVQPLEPGPAALKGTVRLGFFPSMDEERSYVADQLAQAYEQRSSEHPFTAAVLVRKRKHSAAIALELQQRGVPVEIVGLAGLLGIPEVADLVAIATLLVRPYDTQAAMRILAGPSVGLGMADLMALSDRAYNLSGRDRRVTTKLSRDPLERLKQIIADTIPSDQDSIVGLAEAVADLDERLDSSDGPRYSAKGSERLRALAARLRYLRTNSLSNSLPDLFTDIERIFGIRTEVLQREDPRSDGATGTTHLDRFAEVVQDFSRIPGANLGLLLDYLSLAESEENGLEPGEVQVTADRVQILTVHKAKGLEWQHVAVLHADANTYVAKASTWLTNASAVPSALRGDAKGDEDLVGAPVFEIDTPETAAELTKAGKAHIADFKQVAAEENARLFYVAITRAEQQVLVTASADPSKKRPVLPYEYLTMLHNDFPDSVEEWHERSESQDYVPPAPEEAVFPPNYAVAGAEEVFAAMQNPPDLISDDDLFERWEKEVSALIEEHEQLSAPVVTVDIGVELTATDIVNLAKSPENFAQRRRRPVPFKPNSYAKRGTAFHEWLENRFGAEALLDESELPGIGEELDDSDLDSLKEAFLESEWADRTPEHVEHPFEVSIGHHIVRGRMDAVFKNPDGRWIVVDWKTGQPPTDNHEKESVAMQLAVYRLAWARLQGIDVDRVDAVFHYVGRNVTYRPQQLPDGEELALKLDPSV</sequence>
<dbReference type="AlphaFoldDB" id="A0A6I8MD94"/>
<dbReference type="Gene3D" id="3.40.50.300">
    <property type="entry name" value="P-loop containing nucleotide triphosphate hydrolases"/>
    <property type="match status" value="4"/>
</dbReference>
<evidence type="ECO:0000313" key="18">
    <source>
        <dbReference type="Proteomes" id="UP000423525"/>
    </source>
</evidence>
<dbReference type="InterPro" id="IPR011604">
    <property type="entry name" value="PDDEXK-like_dom_sf"/>
</dbReference>
<evidence type="ECO:0000256" key="13">
    <source>
        <dbReference type="ARBA" id="ARBA00048988"/>
    </source>
</evidence>
<dbReference type="CDD" id="cd17932">
    <property type="entry name" value="DEXQc_UvrD"/>
    <property type="match status" value="1"/>
</dbReference>
<dbReference type="Pfam" id="PF12705">
    <property type="entry name" value="PDDEXK_1"/>
    <property type="match status" value="1"/>
</dbReference>
<evidence type="ECO:0000256" key="9">
    <source>
        <dbReference type="ARBA" id="ARBA00023204"/>
    </source>
</evidence>
<dbReference type="GO" id="GO:0043138">
    <property type="term" value="F:3'-5' DNA helicase activity"/>
    <property type="evidence" value="ECO:0007669"/>
    <property type="project" value="UniProtKB-EC"/>
</dbReference>
<dbReference type="GO" id="GO:0004527">
    <property type="term" value="F:exonuclease activity"/>
    <property type="evidence" value="ECO:0007669"/>
    <property type="project" value="UniProtKB-KW"/>
</dbReference>
<keyword evidence="2 14" id="KW-0547">Nucleotide-binding</keyword>
<dbReference type="Pfam" id="PF13361">
    <property type="entry name" value="UvrD_C"/>
    <property type="match status" value="1"/>
</dbReference>
<dbReference type="EMBL" id="LR738855">
    <property type="protein sequence ID" value="VZH84713.1"/>
    <property type="molecule type" value="Genomic_DNA"/>
</dbReference>
<dbReference type="GO" id="GO:0033202">
    <property type="term" value="C:DNA helicase complex"/>
    <property type="evidence" value="ECO:0007669"/>
    <property type="project" value="TreeGrafter"/>
</dbReference>
<feature type="binding site" evidence="14">
    <location>
        <begin position="36"/>
        <end position="43"/>
    </location>
    <ligand>
        <name>ATP</name>
        <dbReference type="ChEBI" id="CHEBI:30616"/>
    </ligand>
</feature>
<proteinExistence type="predicted"/>
<keyword evidence="9" id="KW-0234">DNA repair</keyword>
<dbReference type="RefSeq" id="WP_155871969.1">
    <property type="nucleotide sequence ID" value="NZ_LR738855.1"/>
</dbReference>
<dbReference type="SUPFAM" id="SSF52540">
    <property type="entry name" value="P-loop containing nucleoside triphosphate hydrolases"/>
    <property type="match status" value="1"/>
</dbReference>
<evidence type="ECO:0000256" key="6">
    <source>
        <dbReference type="ARBA" id="ARBA00022839"/>
    </source>
</evidence>
<evidence type="ECO:0000256" key="8">
    <source>
        <dbReference type="ARBA" id="ARBA00023125"/>
    </source>
</evidence>
<organism evidence="17 18">
    <name type="scientific">Corynebacterium rouxii</name>
    <dbReference type="NCBI Taxonomy" id="2719119"/>
    <lineage>
        <taxon>Bacteria</taxon>
        <taxon>Bacillati</taxon>
        <taxon>Actinomycetota</taxon>
        <taxon>Actinomycetes</taxon>
        <taxon>Mycobacteriales</taxon>
        <taxon>Corynebacteriaceae</taxon>
        <taxon>Corynebacterium</taxon>
    </lineage>
</organism>
<evidence type="ECO:0000256" key="5">
    <source>
        <dbReference type="ARBA" id="ARBA00022806"/>
    </source>
</evidence>
<accession>A0A6I8MD94</accession>
<dbReference type="InterPro" id="IPR027417">
    <property type="entry name" value="P-loop_NTPase"/>
</dbReference>
<feature type="domain" description="UvrD-like helicase ATP-binding" evidence="15">
    <location>
        <begin position="15"/>
        <end position="349"/>
    </location>
</feature>
<dbReference type="InterPro" id="IPR014017">
    <property type="entry name" value="DNA_helicase_UvrD-like_C"/>
</dbReference>
<dbReference type="EC" id="5.6.2.4" evidence="12"/>
<gene>
    <name evidence="17" type="ORF">FRC0190_00718</name>
</gene>
<keyword evidence="10" id="KW-0413">Isomerase</keyword>
<feature type="domain" description="UvrD-like helicase C-terminal" evidence="16">
    <location>
        <begin position="350"/>
        <end position="679"/>
    </location>
</feature>
<evidence type="ECO:0000256" key="11">
    <source>
        <dbReference type="ARBA" id="ARBA00034617"/>
    </source>
</evidence>
<keyword evidence="8" id="KW-0238">DNA-binding</keyword>
<comment type="catalytic activity">
    <reaction evidence="13">
        <text>ATP + H2O = ADP + phosphate + H(+)</text>
        <dbReference type="Rhea" id="RHEA:13065"/>
        <dbReference type="ChEBI" id="CHEBI:15377"/>
        <dbReference type="ChEBI" id="CHEBI:15378"/>
        <dbReference type="ChEBI" id="CHEBI:30616"/>
        <dbReference type="ChEBI" id="CHEBI:43474"/>
        <dbReference type="ChEBI" id="CHEBI:456216"/>
        <dbReference type="EC" id="5.6.2.4"/>
    </reaction>
</comment>
<comment type="catalytic activity">
    <reaction evidence="11">
        <text>Couples ATP hydrolysis with the unwinding of duplex DNA by translocating in the 3'-5' direction.</text>
        <dbReference type="EC" id="5.6.2.4"/>
    </reaction>
</comment>
<keyword evidence="4 14" id="KW-0378">Hydrolase</keyword>
<evidence type="ECO:0000256" key="4">
    <source>
        <dbReference type="ARBA" id="ARBA00022801"/>
    </source>
</evidence>